<feature type="region of interest" description="Disordered" evidence="2">
    <location>
        <begin position="673"/>
        <end position="697"/>
    </location>
</feature>
<evidence type="ECO:0000256" key="2">
    <source>
        <dbReference type="SAM" id="MobiDB-lite"/>
    </source>
</evidence>
<accession>Q245C7</accession>
<dbReference type="GeneID" id="7847099"/>
<feature type="region of interest" description="Disordered" evidence="2">
    <location>
        <begin position="761"/>
        <end position="797"/>
    </location>
</feature>
<dbReference type="Proteomes" id="UP000009168">
    <property type="component" value="Unassembled WGS sequence"/>
</dbReference>
<dbReference type="KEGG" id="tet:TTHERM_00732840"/>
<dbReference type="InParanoid" id="Q245C7"/>
<feature type="coiled-coil region" evidence="1">
    <location>
        <begin position="537"/>
        <end position="564"/>
    </location>
</feature>
<feature type="region of interest" description="Disordered" evidence="2">
    <location>
        <begin position="592"/>
        <end position="618"/>
    </location>
</feature>
<dbReference type="AlphaFoldDB" id="Q245C7"/>
<keyword evidence="4" id="KW-1185">Reference proteome</keyword>
<keyword evidence="1" id="KW-0175">Coiled coil</keyword>
<evidence type="ECO:0000313" key="3">
    <source>
        <dbReference type="EMBL" id="EAS03437.2"/>
    </source>
</evidence>
<proteinExistence type="predicted"/>
<gene>
    <name evidence="3" type="ORF">TTHERM_00732840</name>
</gene>
<dbReference type="RefSeq" id="XP_001023682.2">
    <property type="nucleotide sequence ID" value="XM_001023682.3"/>
</dbReference>
<dbReference type="HOGENOM" id="CLU_246512_0_0_1"/>
<evidence type="ECO:0000256" key="1">
    <source>
        <dbReference type="SAM" id="Coils"/>
    </source>
</evidence>
<sequence length="797" mass="94385">MNEQQKSQQFSQIKDFSQSQFEKDLFQKTYTNMPWKSYRMYNNVEKENNFLYKKIVDISAKDVQNEITLKEQKYELKQNNQLLVRVKKRQQNSAKITEENRRMFMKLYTQKPHINSHQQQQDYQQKKQIIKRLTRFPLSNSKCINNPQGSQESIKIQQSLLPGNKSFVYQDTKYEEIVNEINQEEFQGMRDSLRDGSYKLINFATKDHNIIAQRPSSSCMKKSSQKNIPTAQKQHLNIQQIQNLIKNHINTDLNTENIPPKPKIVQKRAQSAMRTTRYKQSENQMLFVPTFKQHPSINNDIQQSKINECHTTTRQRSDSLRQRKLSLPDTQQLQQFQLKEKDEEEEEEDLCYDQQKEFRQIAQQYEQIKYEKAKSKEQIQKQIPQTKYQKGDSLNYSQSNINSIHYLQSIEQRNCTQPEQSTLTINQILKQQNSYQKNHSISASKYNCKDFSANIEGNSQVSGSIQVKNFFEDEKGISKQKYYYRNELKHTEQSPGLHNSQDIIDIYRQSKTQPIYQSNSSSVNYSYAQNKNFEKSIEQISNKNKNQQIYLEQLENQDNEINQNDIYSDISTIKTKKFDLINQRMMQIVQQKKQSQQQQQFTTIDNKRRNYEQDFEQSPTIRKNKVGIYYLNSTNKNQESAEKSARKSYQQKILNGKDLDQHESFSFNQANLSKLNKQEQAERKKDSQQVSFRKKSIVSNSLNNNSIDNGINFLKMNVCQNKTNQHLNQEEVTYQQIYDLPMSKRVTEQEQHQIKTNLPLSINQNQDEKSTINHSKNPPSYVLPELSQKKDKTKKNF</sequence>
<reference evidence="4" key="1">
    <citation type="journal article" date="2006" name="PLoS Biol.">
        <title>Macronuclear genome sequence of the ciliate Tetrahymena thermophila, a model eukaryote.</title>
        <authorList>
            <person name="Eisen J.A."/>
            <person name="Coyne R.S."/>
            <person name="Wu M."/>
            <person name="Wu D."/>
            <person name="Thiagarajan M."/>
            <person name="Wortman J.R."/>
            <person name="Badger J.H."/>
            <person name="Ren Q."/>
            <person name="Amedeo P."/>
            <person name="Jones K.M."/>
            <person name="Tallon L.J."/>
            <person name="Delcher A.L."/>
            <person name="Salzberg S.L."/>
            <person name="Silva J.C."/>
            <person name="Haas B.J."/>
            <person name="Majoros W.H."/>
            <person name="Farzad M."/>
            <person name="Carlton J.M."/>
            <person name="Smith R.K. Jr."/>
            <person name="Garg J."/>
            <person name="Pearlman R.E."/>
            <person name="Karrer K.M."/>
            <person name="Sun L."/>
            <person name="Manning G."/>
            <person name="Elde N.C."/>
            <person name="Turkewitz A.P."/>
            <person name="Asai D.J."/>
            <person name="Wilkes D.E."/>
            <person name="Wang Y."/>
            <person name="Cai H."/>
            <person name="Collins K."/>
            <person name="Stewart B.A."/>
            <person name="Lee S.R."/>
            <person name="Wilamowska K."/>
            <person name="Weinberg Z."/>
            <person name="Ruzzo W.L."/>
            <person name="Wloga D."/>
            <person name="Gaertig J."/>
            <person name="Frankel J."/>
            <person name="Tsao C.-C."/>
            <person name="Gorovsky M.A."/>
            <person name="Keeling P.J."/>
            <person name="Waller R.F."/>
            <person name="Patron N.J."/>
            <person name="Cherry J.M."/>
            <person name="Stover N.A."/>
            <person name="Krieger C.J."/>
            <person name="del Toro C."/>
            <person name="Ryder H.F."/>
            <person name="Williamson S.C."/>
            <person name="Barbeau R.A."/>
            <person name="Hamilton E.P."/>
            <person name="Orias E."/>
        </authorList>
    </citation>
    <scope>NUCLEOTIDE SEQUENCE [LARGE SCALE GENOMIC DNA]</scope>
    <source>
        <strain evidence="4">SB210</strain>
    </source>
</reference>
<feature type="compositionally biased region" description="Basic and acidic residues" evidence="2">
    <location>
        <begin position="676"/>
        <end position="687"/>
    </location>
</feature>
<protein>
    <submittedName>
        <fullName evidence="3">Uncharacterized protein</fullName>
    </submittedName>
</protein>
<dbReference type="EMBL" id="GG662485">
    <property type="protein sequence ID" value="EAS03437.2"/>
    <property type="molecule type" value="Genomic_DNA"/>
</dbReference>
<organism evidence="3 4">
    <name type="scientific">Tetrahymena thermophila (strain SB210)</name>
    <dbReference type="NCBI Taxonomy" id="312017"/>
    <lineage>
        <taxon>Eukaryota</taxon>
        <taxon>Sar</taxon>
        <taxon>Alveolata</taxon>
        <taxon>Ciliophora</taxon>
        <taxon>Intramacronucleata</taxon>
        <taxon>Oligohymenophorea</taxon>
        <taxon>Hymenostomatida</taxon>
        <taxon>Tetrahymenina</taxon>
        <taxon>Tetrahymenidae</taxon>
        <taxon>Tetrahymena</taxon>
    </lineage>
</organism>
<name>Q245C7_TETTS</name>
<evidence type="ECO:0000313" key="4">
    <source>
        <dbReference type="Proteomes" id="UP000009168"/>
    </source>
</evidence>